<comment type="caution">
    <text evidence="18">The sequence shown here is derived from an EMBL/GenBank/DDBJ whole genome shotgun (WGS) entry which is preliminary data.</text>
</comment>
<dbReference type="InterPro" id="IPR041854">
    <property type="entry name" value="BFD-like_2Fe2S-bd_dom_sf"/>
</dbReference>
<evidence type="ECO:0000313" key="16">
    <source>
        <dbReference type="EMBL" id="TXJ33738.1"/>
    </source>
</evidence>
<comment type="similarity">
    <text evidence="8">Belongs to the Bfd family.</text>
</comment>
<evidence type="ECO:0000313" key="21">
    <source>
        <dbReference type="EMBL" id="TXJ56464.1"/>
    </source>
</evidence>
<dbReference type="Proteomes" id="UP000322307">
    <property type="component" value="Unassembled WGS sequence"/>
</dbReference>
<dbReference type="EMBL" id="SAYA01000002">
    <property type="protein sequence ID" value="TXJ28156.1"/>
    <property type="molecule type" value="Genomic_DNA"/>
</dbReference>
<proteinExistence type="inferred from homology"/>
<dbReference type="GO" id="GO:0046872">
    <property type="term" value="F:metal ion binding"/>
    <property type="evidence" value="ECO:0007669"/>
    <property type="project" value="UniProtKB-KW"/>
</dbReference>
<evidence type="ECO:0000313" key="33">
    <source>
        <dbReference type="Proteomes" id="UP000325002"/>
    </source>
</evidence>
<reference evidence="24 25" key="1">
    <citation type="journal article" date="1992" name="Lakartidningen">
        <title>[Penicillin V and not amoxicillin is the first choice preparation in acute otitis].</title>
        <authorList>
            <person name="Kamme C."/>
            <person name="Lundgren K."/>
            <person name="Prellner K."/>
        </authorList>
    </citation>
    <scope>NUCLEOTIDE SEQUENCE [LARGE SCALE GENOMIC DNA]</scope>
    <source>
        <strain evidence="11 31">513A</strain>
        <strain evidence="23 24">PC2022III</strain>
        <strain evidence="22 34">PC2777IV</strain>
        <strain evidence="21 26">PC3053II</strain>
        <strain evidence="19 30">PC3714II</strain>
        <strain evidence="20 25">PC3939II</strain>
        <strain evidence="17 33">PC3997IV</strain>
        <strain evidence="18 28">PC4580III</strain>
        <strain evidence="12 29">PC4597II</strain>
        <strain evidence="14 27">PC5099IV</strain>
        <strain evidence="15 32">PC5538III-lc</strain>
        <strain evidence="10 35">W1</strain>
    </source>
</reference>
<feature type="domain" description="BFD-like [2Fe-2S]-binding" evidence="9">
    <location>
        <begin position="8"/>
        <end position="56"/>
    </location>
</feature>
<dbReference type="InterPro" id="IPR007419">
    <property type="entry name" value="BFD-like_2Fe2S-bd_dom"/>
</dbReference>
<dbReference type="PANTHER" id="PTHR37424:SF1">
    <property type="entry name" value="BACTERIOFERRITIN-ASSOCIATED FERREDOXIN"/>
    <property type="match status" value="1"/>
</dbReference>
<name>A0A5C8ENC3_9SPIR</name>
<keyword evidence="6" id="KW-0411">Iron-sulfur</keyword>
<evidence type="ECO:0000313" key="31">
    <source>
        <dbReference type="Proteomes" id="UP000324638"/>
    </source>
</evidence>
<keyword evidence="1" id="KW-0813">Transport</keyword>
<dbReference type="Proteomes" id="UP000325002">
    <property type="component" value="Unassembled WGS sequence"/>
</dbReference>
<evidence type="ECO:0000313" key="14">
    <source>
        <dbReference type="EMBL" id="TXJ32000.1"/>
    </source>
</evidence>
<dbReference type="EMBL" id="SAXU01000001">
    <property type="protein sequence ID" value="TXJ20375.1"/>
    <property type="molecule type" value="Genomic_DNA"/>
</dbReference>
<dbReference type="Proteomes" id="UP000325013">
    <property type="component" value="Unassembled WGS sequence"/>
</dbReference>
<sequence length="59" mass="6421">MADDKKLCFCMGVTENEVRDAIISNKLKTVEEVSDITKAGTGCGGCKESIQQLLDEINK</sequence>
<dbReference type="Proteomes" id="UP000322659">
    <property type="component" value="Unassembled WGS sequence"/>
</dbReference>
<dbReference type="EMBL" id="SAYA01000023">
    <property type="protein sequence ID" value="TXJ24084.1"/>
    <property type="molecule type" value="Genomic_DNA"/>
</dbReference>
<dbReference type="Proteomes" id="UP000324336">
    <property type="component" value="Unassembled WGS sequence"/>
</dbReference>
<evidence type="ECO:0000313" key="20">
    <source>
        <dbReference type="EMBL" id="TXJ53092.1"/>
    </source>
</evidence>
<gene>
    <name evidence="22" type="ORF">EPJ67_05660</name>
    <name evidence="15" type="ORF">EPJ69_04515</name>
    <name evidence="19" type="ORF">EPJ70_03310</name>
    <name evidence="16" type="ORF">EPJ71_02865</name>
    <name evidence="14" type="ORF">EPJ71_07785</name>
    <name evidence="13" type="ORF">EPJ73_01885</name>
    <name evidence="12" type="ORF">EPJ73_09515</name>
    <name evidence="23" type="ORF">EPJ74_01805</name>
    <name evidence="21" type="ORF">EPJ76_04950</name>
    <name evidence="18" type="ORF">EPJ78_00370</name>
    <name evidence="11" type="ORF">EPJ79_04295</name>
    <name evidence="10" type="ORF">EPJ80_00935</name>
    <name evidence="17" type="ORF">EPJ81_04515</name>
    <name evidence="20" type="ORF">EPJ84_01805</name>
</gene>
<evidence type="ECO:0000313" key="28">
    <source>
        <dbReference type="Proteomes" id="UP000322814"/>
    </source>
</evidence>
<dbReference type="EMBL" id="SAXZ01000012">
    <property type="protein sequence ID" value="TXJ32000.1"/>
    <property type="molecule type" value="Genomic_DNA"/>
</dbReference>
<dbReference type="EMBL" id="SAYG01000006">
    <property type="protein sequence ID" value="TXJ45430.1"/>
    <property type="molecule type" value="Genomic_DNA"/>
</dbReference>
<keyword evidence="4" id="KW-0249">Electron transport</keyword>
<dbReference type="Proteomes" id="UP000324638">
    <property type="component" value="Unassembled WGS sequence"/>
</dbReference>
<dbReference type="EMBL" id="SAYJ01000013">
    <property type="protein sequence ID" value="TXJ57329.1"/>
    <property type="molecule type" value="Genomic_DNA"/>
</dbReference>
<evidence type="ECO:0000313" key="18">
    <source>
        <dbReference type="EMBL" id="TXJ39519.1"/>
    </source>
</evidence>
<evidence type="ECO:0000256" key="8">
    <source>
        <dbReference type="ARBA" id="ARBA00046332"/>
    </source>
</evidence>
<dbReference type="EMBL" id="SAYB01000001">
    <property type="protein sequence ID" value="TXJ39519.1"/>
    <property type="molecule type" value="Genomic_DNA"/>
</dbReference>
<keyword evidence="27" id="KW-1185">Reference proteome</keyword>
<evidence type="ECO:0000256" key="2">
    <source>
        <dbReference type="ARBA" id="ARBA00022714"/>
    </source>
</evidence>
<evidence type="ECO:0000256" key="7">
    <source>
        <dbReference type="ARBA" id="ARBA00039386"/>
    </source>
</evidence>
<evidence type="ECO:0000256" key="3">
    <source>
        <dbReference type="ARBA" id="ARBA00022723"/>
    </source>
</evidence>
<evidence type="ECO:0000313" key="12">
    <source>
        <dbReference type="EMBL" id="TXJ24084.1"/>
    </source>
</evidence>
<dbReference type="GO" id="GO:0051537">
    <property type="term" value="F:2 iron, 2 sulfur cluster binding"/>
    <property type="evidence" value="ECO:0007669"/>
    <property type="project" value="UniProtKB-KW"/>
</dbReference>
<evidence type="ECO:0000313" key="34">
    <source>
        <dbReference type="Proteomes" id="UP000325013"/>
    </source>
</evidence>
<dbReference type="OrthoDB" id="9803192at2"/>
<dbReference type="PANTHER" id="PTHR37424">
    <property type="entry name" value="BACTERIOFERRITIN-ASSOCIATED FERREDOXIN"/>
    <property type="match status" value="1"/>
</dbReference>
<dbReference type="Proteomes" id="UP000324574">
    <property type="component" value="Unassembled WGS sequence"/>
</dbReference>
<dbReference type="EMBL" id="SAYI01000015">
    <property type="protein sequence ID" value="TXJ56464.1"/>
    <property type="molecule type" value="Genomic_DNA"/>
</dbReference>
<evidence type="ECO:0000313" key="11">
    <source>
        <dbReference type="EMBL" id="TXJ20375.1"/>
    </source>
</evidence>
<protein>
    <recommendedName>
        <fullName evidence="7">Bacterioferritin-associated ferredoxin</fullName>
    </recommendedName>
</protein>
<evidence type="ECO:0000259" key="9">
    <source>
        <dbReference type="Pfam" id="PF04324"/>
    </source>
</evidence>
<evidence type="ECO:0000256" key="5">
    <source>
        <dbReference type="ARBA" id="ARBA00023004"/>
    </source>
</evidence>
<evidence type="ECO:0000256" key="6">
    <source>
        <dbReference type="ARBA" id="ARBA00023014"/>
    </source>
</evidence>
<dbReference type="Proteomes" id="UP000322188">
    <property type="component" value="Unassembled WGS sequence"/>
</dbReference>
<evidence type="ECO:0000313" key="25">
    <source>
        <dbReference type="Proteomes" id="UP000322307"/>
    </source>
</evidence>
<dbReference type="Proteomes" id="UP000325116">
    <property type="component" value="Unassembled WGS sequence"/>
</dbReference>
<evidence type="ECO:0000256" key="4">
    <source>
        <dbReference type="ARBA" id="ARBA00022982"/>
    </source>
</evidence>
<reference evidence="18" key="2">
    <citation type="submission" date="2019-01" db="EMBL/GenBank/DDBJ databases">
        <authorList>
            <person name="Thorell K."/>
        </authorList>
    </citation>
    <scope>NUCLEOTIDE SEQUENCE</scope>
    <source>
        <strain evidence="11">513A</strain>
        <strain evidence="23">PC2022III</strain>
        <strain evidence="22">PC2777IV</strain>
        <strain evidence="21">PC3053II</strain>
        <strain evidence="19">PC3714II</strain>
        <strain evidence="20">PC3939II</strain>
        <strain evidence="17">PC3997IV</strain>
        <strain evidence="18">PC4580III</strain>
        <strain evidence="12">PC4597II</strain>
        <strain evidence="14">PC5099IV</strain>
        <strain evidence="15">PC5538III-lc</strain>
        <strain evidence="10">W1</strain>
    </source>
</reference>
<dbReference type="Proteomes" id="UP000322327">
    <property type="component" value="Unassembled WGS sequence"/>
</dbReference>
<evidence type="ECO:0000313" key="13">
    <source>
        <dbReference type="EMBL" id="TXJ28156.1"/>
    </source>
</evidence>
<dbReference type="EMBL" id="SAYK01000003">
    <property type="protein sequence ID" value="TXJ61002.1"/>
    <property type="molecule type" value="Genomic_DNA"/>
</dbReference>
<evidence type="ECO:0000313" key="15">
    <source>
        <dbReference type="EMBL" id="TXJ33648.1"/>
    </source>
</evidence>
<evidence type="ECO:0000313" key="26">
    <source>
        <dbReference type="Proteomes" id="UP000322327"/>
    </source>
</evidence>
<dbReference type="EMBL" id="SAXT01000001">
    <property type="protein sequence ID" value="TXJ13344.1"/>
    <property type="molecule type" value="Genomic_DNA"/>
</dbReference>
<evidence type="ECO:0000313" key="35">
    <source>
        <dbReference type="Proteomes" id="UP000325116"/>
    </source>
</evidence>
<dbReference type="Proteomes" id="UP000324707">
    <property type="component" value="Unassembled WGS sequence"/>
</dbReference>
<evidence type="ECO:0000256" key="1">
    <source>
        <dbReference type="ARBA" id="ARBA00022448"/>
    </source>
</evidence>
<dbReference type="Pfam" id="PF04324">
    <property type="entry name" value="Fer2_BFD"/>
    <property type="match status" value="1"/>
</dbReference>
<evidence type="ECO:0000313" key="24">
    <source>
        <dbReference type="Proteomes" id="UP000322188"/>
    </source>
</evidence>
<keyword evidence="2" id="KW-0001">2Fe-2S</keyword>
<dbReference type="EMBL" id="SAYD01000018">
    <property type="protein sequence ID" value="TXJ38417.1"/>
    <property type="molecule type" value="Genomic_DNA"/>
</dbReference>
<organism evidence="18 28">
    <name type="scientific">Brachyspira aalborgi</name>
    <dbReference type="NCBI Taxonomy" id="29522"/>
    <lineage>
        <taxon>Bacteria</taxon>
        <taxon>Pseudomonadati</taxon>
        <taxon>Spirochaetota</taxon>
        <taxon>Spirochaetia</taxon>
        <taxon>Brachyspirales</taxon>
        <taxon>Brachyspiraceae</taxon>
        <taxon>Brachyspira</taxon>
    </lineage>
</organism>
<evidence type="ECO:0000313" key="17">
    <source>
        <dbReference type="EMBL" id="TXJ38417.1"/>
    </source>
</evidence>
<dbReference type="AlphaFoldDB" id="A0A5C8ENC3"/>
<evidence type="ECO:0000313" key="19">
    <source>
        <dbReference type="EMBL" id="TXJ45430.1"/>
    </source>
</evidence>
<accession>A0A5C8ENC3</accession>
<dbReference type="Proteomes" id="UP000322814">
    <property type="component" value="Unassembled WGS sequence"/>
</dbReference>
<dbReference type="RefSeq" id="WP_021958376.1">
    <property type="nucleotide sequence ID" value="NZ_CATXRK010000197.1"/>
</dbReference>
<dbReference type="EMBL" id="SAXX01000011">
    <property type="protein sequence ID" value="TXJ33648.1"/>
    <property type="molecule type" value="Genomic_DNA"/>
</dbReference>
<evidence type="ECO:0000313" key="27">
    <source>
        <dbReference type="Proteomes" id="UP000322659"/>
    </source>
</evidence>
<evidence type="ECO:0000313" key="22">
    <source>
        <dbReference type="EMBL" id="TXJ57329.1"/>
    </source>
</evidence>
<dbReference type="InterPro" id="IPR052371">
    <property type="entry name" value="BFD-associated_ferredoxin"/>
</dbReference>
<keyword evidence="3" id="KW-0479">Metal-binding</keyword>
<keyword evidence="5" id="KW-0408">Iron</keyword>
<evidence type="ECO:0000313" key="30">
    <source>
        <dbReference type="Proteomes" id="UP000324574"/>
    </source>
</evidence>
<dbReference type="EMBL" id="SAYE01000003">
    <property type="protein sequence ID" value="TXJ53092.1"/>
    <property type="molecule type" value="Genomic_DNA"/>
</dbReference>
<evidence type="ECO:0000313" key="29">
    <source>
        <dbReference type="Proteomes" id="UP000324336"/>
    </source>
</evidence>
<evidence type="ECO:0000313" key="32">
    <source>
        <dbReference type="Proteomes" id="UP000324707"/>
    </source>
</evidence>
<evidence type="ECO:0000313" key="23">
    <source>
        <dbReference type="EMBL" id="TXJ61002.1"/>
    </source>
</evidence>
<dbReference type="Gene3D" id="1.10.10.1100">
    <property type="entry name" value="BFD-like [2Fe-2S]-binding domain"/>
    <property type="match status" value="1"/>
</dbReference>
<dbReference type="EMBL" id="SAXZ01000006">
    <property type="protein sequence ID" value="TXJ33738.1"/>
    <property type="molecule type" value="Genomic_DNA"/>
</dbReference>
<dbReference type="GeneID" id="61066029"/>
<evidence type="ECO:0000313" key="10">
    <source>
        <dbReference type="EMBL" id="TXJ13344.1"/>
    </source>
</evidence>